<reference evidence="1" key="2">
    <citation type="submission" date="2023-01" db="EMBL/GenBank/DDBJ databases">
        <authorList>
            <person name="Sun Q."/>
            <person name="Evtushenko L."/>
        </authorList>
    </citation>
    <scope>NUCLEOTIDE SEQUENCE</scope>
    <source>
        <strain evidence="1">VKM B-2789</strain>
    </source>
</reference>
<sequence>MGTHKTGTTSIQQFGNRRAQQLREVGLWYPGYDLIGLKRHPAHHDFSHAVAGTLSTLSFEQANDFIAAIAQGAGDASHVLLSAEPIYRHLIPTKTKNSAEYWAARDAYIARLAEVTAPLQPEILIVLRRQDDFSRSLYQENVKARHMKQDFRSFLKTRLPNFQYLEQINLFKKYFKIVDIAIFEDLAENGELIRDFFRHIGIEIGKIDKIAEFNESLPIELVEFKRQLNMTGLSKQQLASISRVLLDVGQNTDEFLRRSDLDWIPASEMTAFMDRFAEANAQIFAMMKNPPKRDTLFPPGRPRSEVFGELSMERFKAINALVLQRVLAGSAV</sequence>
<evidence type="ECO:0000313" key="1">
    <source>
        <dbReference type="EMBL" id="GLK83915.1"/>
    </source>
</evidence>
<evidence type="ECO:0000313" key="2">
    <source>
        <dbReference type="Proteomes" id="UP001143330"/>
    </source>
</evidence>
<proteinExistence type="predicted"/>
<evidence type="ECO:0008006" key="3">
    <source>
        <dbReference type="Google" id="ProtNLM"/>
    </source>
</evidence>
<accession>A0A9W6JXG9</accession>
<dbReference type="EMBL" id="BSFM01000011">
    <property type="protein sequence ID" value="GLK83915.1"/>
    <property type="molecule type" value="Genomic_DNA"/>
</dbReference>
<keyword evidence="2" id="KW-1185">Reference proteome</keyword>
<comment type="caution">
    <text evidence="1">The sequence shown here is derived from an EMBL/GenBank/DDBJ whole genome shotgun (WGS) entry which is preliminary data.</text>
</comment>
<organism evidence="1 2">
    <name type="scientific">Ancylobacter defluvii</name>
    <dbReference type="NCBI Taxonomy" id="1282440"/>
    <lineage>
        <taxon>Bacteria</taxon>
        <taxon>Pseudomonadati</taxon>
        <taxon>Pseudomonadota</taxon>
        <taxon>Alphaproteobacteria</taxon>
        <taxon>Hyphomicrobiales</taxon>
        <taxon>Xanthobacteraceae</taxon>
        <taxon>Ancylobacter</taxon>
    </lineage>
</organism>
<name>A0A9W6JXG9_9HYPH</name>
<dbReference type="Proteomes" id="UP001143330">
    <property type="component" value="Unassembled WGS sequence"/>
</dbReference>
<gene>
    <name evidence="1" type="ORF">GCM10017653_19850</name>
</gene>
<dbReference type="AlphaFoldDB" id="A0A9W6JXG9"/>
<protein>
    <recommendedName>
        <fullName evidence="3">Sulfotransferase family protein</fullName>
    </recommendedName>
</protein>
<reference evidence="1" key="1">
    <citation type="journal article" date="2014" name="Int. J. Syst. Evol. Microbiol.">
        <title>Complete genome sequence of Corynebacterium casei LMG S-19264T (=DSM 44701T), isolated from a smear-ripened cheese.</title>
        <authorList>
            <consortium name="US DOE Joint Genome Institute (JGI-PGF)"/>
            <person name="Walter F."/>
            <person name="Albersmeier A."/>
            <person name="Kalinowski J."/>
            <person name="Ruckert C."/>
        </authorList>
    </citation>
    <scope>NUCLEOTIDE SEQUENCE</scope>
    <source>
        <strain evidence="1">VKM B-2789</strain>
    </source>
</reference>